<evidence type="ECO:0000313" key="2">
    <source>
        <dbReference type="EMBL" id="EED86898.1"/>
    </source>
</evidence>
<keyword evidence="1" id="KW-0732">Signal</keyword>
<organism evidence="2 3">
    <name type="scientific">Thalassiosira pseudonana</name>
    <name type="common">Marine diatom</name>
    <name type="synonym">Cyclotella nana</name>
    <dbReference type="NCBI Taxonomy" id="35128"/>
    <lineage>
        <taxon>Eukaryota</taxon>
        <taxon>Sar</taxon>
        <taxon>Stramenopiles</taxon>
        <taxon>Ochrophyta</taxon>
        <taxon>Bacillariophyta</taxon>
        <taxon>Coscinodiscophyceae</taxon>
        <taxon>Thalassiosirophycidae</taxon>
        <taxon>Thalassiosirales</taxon>
        <taxon>Thalassiosiraceae</taxon>
        <taxon>Thalassiosira</taxon>
    </lineage>
</organism>
<protein>
    <recommendedName>
        <fullName evidence="4">GH18 domain-containing protein</fullName>
    </recommendedName>
</protein>
<dbReference type="GeneID" id="7442505"/>
<evidence type="ECO:0000313" key="3">
    <source>
        <dbReference type="Proteomes" id="UP000001449"/>
    </source>
</evidence>
<dbReference type="PaxDb" id="35128-Thaps10379"/>
<dbReference type="Gene3D" id="3.20.20.80">
    <property type="entry name" value="Glycosidases"/>
    <property type="match status" value="1"/>
</dbReference>
<feature type="chain" id="PRO_5002876602" description="GH18 domain-containing protein" evidence="1">
    <location>
        <begin position="23"/>
        <end position="435"/>
    </location>
</feature>
<dbReference type="HOGENOM" id="CLU_630915_0_0_1"/>
<dbReference type="OMA" id="CKSAYER"/>
<dbReference type="eggNOG" id="ENOG502S306">
    <property type="taxonomic scope" value="Eukaryota"/>
</dbReference>
<evidence type="ECO:0008006" key="4">
    <source>
        <dbReference type="Google" id="ProtNLM"/>
    </source>
</evidence>
<dbReference type="Proteomes" id="UP000001449">
    <property type="component" value="Chromosome 16"/>
</dbReference>
<keyword evidence="3" id="KW-1185">Reference proteome</keyword>
<name>B8LCH0_THAPS</name>
<reference evidence="2 3" key="2">
    <citation type="journal article" date="2008" name="Nature">
        <title>The Phaeodactylum genome reveals the evolutionary history of diatom genomes.</title>
        <authorList>
            <person name="Bowler C."/>
            <person name="Allen A.E."/>
            <person name="Badger J.H."/>
            <person name="Grimwood J."/>
            <person name="Jabbari K."/>
            <person name="Kuo A."/>
            <person name="Maheswari U."/>
            <person name="Martens C."/>
            <person name="Maumus F."/>
            <person name="Otillar R.P."/>
            <person name="Rayko E."/>
            <person name="Salamov A."/>
            <person name="Vandepoele K."/>
            <person name="Beszteri B."/>
            <person name="Gruber A."/>
            <person name="Heijde M."/>
            <person name="Katinka M."/>
            <person name="Mock T."/>
            <person name="Valentin K."/>
            <person name="Verret F."/>
            <person name="Berges J.A."/>
            <person name="Brownlee C."/>
            <person name="Cadoret J.P."/>
            <person name="Chiovitti A."/>
            <person name="Choi C.J."/>
            <person name="Coesel S."/>
            <person name="De Martino A."/>
            <person name="Detter J.C."/>
            <person name="Durkin C."/>
            <person name="Falciatore A."/>
            <person name="Fournet J."/>
            <person name="Haruta M."/>
            <person name="Huysman M.J."/>
            <person name="Jenkins B.D."/>
            <person name="Jiroutova K."/>
            <person name="Jorgensen R.E."/>
            <person name="Joubert Y."/>
            <person name="Kaplan A."/>
            <person name="Kroger N."/>
            <person name="Kroth P.G."/>
            <person name="La Roche J."/>
            <person name="Lindquist E."/>
            <person name="Lommer M."/>
            <person name="Martin-Jezequel V."/>
            <person name="Lopez P.J."/>
            <person name="Lucas S."/>
            <person name="Mangogna M."/>
            <person name="McGinnis K."/>
            <person name="Medlin L.K."/>
            <person name="Montsant A."/>
            <person name="Oudot-Le Secq M.P."/>
            <person name="Napoli C."/>
            <person name="Obornik M."/>
            <person name="Parker M.S."/>
            <person name="Petit J.L."/>
            <person name="Porcel B.M."/>
            <person name="Poulsen N."/>
            <person name="Robison M."/>
            <person name="Rychlewski L."/>
            <person name="Rynearson T.A."/>
            <person name="Schmutz J."/>
            <person name="Shapiro H."/>
            <person name="Siaut M."/>
            <person name="Stanley M."/>
            <person name="Sussman M.R."/>
            <person name="Taylor A.R."/>
            <person name="Vardi A."/>
            <person name="von Dassow P."/>
            <person name="Vyverman W."/>
            <person name="Willis A."/>
            <person name="Wyrwicz L.S."/>
            <person name="Rokhsar D.S."/>
            <person name="Weissenbach J."/>
            <person name="Armbrust E.V."/>
            <person name="Green B.R."/>
            <person name="Van de Peer Y."/>
            <person name="Grigoriev I.V."/>
        </authorList>
    </citation>
    <scope>NUCLEOTIDE SEQUENCE [LARGE SCALE GENOMIC DNA]</scope>
    <source>
        <strain evidence="2 3">CCMP1335</strain>
    </source>
</reference>
<accession>B8LCH0</accession>
<reference evidence="2 3" key="1">
    <citation type="journal article" date="2004" name="Science">
        <title>The genome of the diatom Thalassiosira pseudonana: ecology, evolution, and metabolism.</title>
        <authorList>
            <person name="Armbrust E.V."/>
            <person name="Berges J.A."/>
            <person name="Bowler C."/>
            <person name="Green B.R."/>
            <person name="Martinez D."/>
            <person name="Putnam N.H."/>
            <person name="Zhou S."/>
            <person name="Allen A.E."/>
            <person name="Apt K.E."/>
            <person name="Bechner M."/>
            <person name="Brzezinski M.A."/>
            <person name="Chaal B.K."/>
            <person name="Chiovitti A."/>
            <person name="Davis A.K."/>
            <person name="Demarest M.S."/>
            <person name="Detter J.C."/>
            <person name="Glavina T."/>
            <person name="Goodstein D."/>
            <person name="Hadi M.Z."/>
            <person name="Hellsten U."/>
            <person name="Hildebrand M."/>
            <person name="Jenkins B.D."/>
            <person name="Jurka J."/>
            <person name="Kapitonov V.V."/>
            <person name="Kroger N."/>
            <person name="Lau W.W."/>
            <person name="Lane T.W."/>
            <person name="Larimer F.W."/>
            <person name="Lippmeier J.C."/>
            <person name="Lucas S."/>
            <person name="Medina M."/>
            <person name="Montsant A."/>
            <person name="Obornik M."/>
            <person name="Parker M.S."/>
            <person name="Palenik B."/>
            <person name="Pazour G.J."/>
            <person name="Richardson P.M."/>
            <person name="Rynearson T.A."/>
            <person name="Saito M.A."/>
            <person name="Schwartz D.C."/>
            <person name="Thamatrakoln K."/>
            <person name="Valentin K."/>
            <person name="Vardi A."/>
            <person name="Wilkerson F.P."/>
            <person name="Rokhsar D.S."/>
        </authorList>
    </citation>
    <scope>NUCLEOTIDE SEQUENCE [LARGE SCALE GENOMIC DNA]</scope>
    <source>
        <strain evidence="2 3">CCMP1335</strain>
    </source>
</reference>
<evidence type="ECO:0000256" key="1">
    <source>
        <dbReference type="SAM" id="SignalP"/>
    </source>
</evidence>
<dbReference type="AlphaFoldDB" id="B8LCH0"/>
<dbReference type="SUPFAM" id="SSF51445">
    <property type="entry name" value="(Trans)glycosidases"/>
    <property type="match status" value="1"/>
</dbReference>
<sequence length="435" mass="48372">MMVVIELALLAITLAMLVPVDPLDLECKQSQLIPSTSLTTHNCDRVGAPTMMRDLFLLTVLQLCLLISVSSSEFASLSGDTSVGISTATASTSRKELPHHVLIGYAFSNYTNVRAAVMEDGVNVVIWAFMDIRSSDKGVDMVDPDVSLVARRDLENMNDEQVEGNTQHHHQQSTAQIKTNLDLNAISSLIQELNTSGYSNTVHLVSFGGWNGPHLDSNLSANEWYSTWRESIASSIFHGIDWDLEGNDDLGSEENVFTLDCLEKMGAISKLMKEDPTRPWHSEFHYFGSNVYSYILAKYGDNIDLVSIQLYESYSDGAMAVHHDGTSADDYLVEFVYNTTIRQKSKFYVDFSMDPTLNVEGQYVDFPLSKLVIGLANGWAATSSDKTLYVSSEQCKSAYERLGVNSPRGFMFWTIEERGTNGVYLARGIHEFLPV</sequence>
<dbReference type="InterPro" id="IPR017853">
    <property type="entry name" value="GH"/>
</dbReference>
<gene>
    <name evidence="2" type="ORF">THAPSDRAFT_10379</name>
</gene>
<proteinExistence type="predicted"/>
<dbReference type="RefSeq" id="XP_002296697.1">
    <property type="nucleotide sequence ID" value="XM_002296661.1"/>
</dbReference>
<feature type="signal peptide" evidence="1">
    <location>
        <begin position="1"/>
        <end position="22"/>
    </location>
</feature>
<dbReference type="KEGG" id="tps:THAPSDRAFT_10379"/>
<dbReference type="InParanoid" id="B8LCH0"/>
<dbReference type="EMBL" id="DS999417">
    <property type="protein sequence ID" value="EED86898.1"/>
    <property type="molecule type" value="Genomic_DNA"/>
</dbReference>